<comment type="caution">
    <text evidence="1">The sequence shown here is derived from an EMBL/GenBank/DDBJ whole genome shotgun (WGS) entry which is preliminary data.</text>
</comment>
<organism evidence="1 2">
    <name type="scientific">Protopolystoma xenopodis</name>
    <dbReference type="NCBI Taxonomy" id="117903"/>
    <lineage>
        <taxon>Eukaryota</taxon>
        <taxon>Metazoa</taxon>
        <taxon>Spiralia</taxon>
        <taxon>Lophotrochozoa</taxon>
        <taxon>Platyhelminthes</taxon>
        <taxon>Monogenea</taxon>
        <taxon>Polyopisthocotylea</taxon>
        <taxon>Polystomatidea</taxon>
        <taxon>Polystomatidae</taxon>
        <taxon>Protopolystoma</taxon>
    </lineage>
</organism>
<keyword evidence="2" id="KW-1185">Reference proteome</keyword>
<reference evidence="1" key="1">
    <citation type="submission" date="2018-11" db="EMBL/GenBank/DDBJ databases">
        <authorList>
            <consortium name="Pathogen Informatics"/>
        </authorList>
    </citation>
    <scope>NUCLEOTIDE SEQUENCE</scope>
</reference>
<evidence type="ECO:0000313" key="2">
    <source>
        <dbReference type="Proteomes" id="UP000784294"/>
    </source>
</evidence>
<accession>A0A3S5FE76</accession>
<evidence type="ECO:0000313" key="1">
    <source>
        <dbReference type="EMBL" id="VEL23568.1"/>
    </source>
</evidence>
<protein>
    <submittedName>
        <fullName evidence="1">Uncharacterized protein</fullName>
    </submittedName>
</protein>
<name>A0A3S5FE76_9PLAT</name>
<proteinExistence type="predicted"/>
<sequence>MLPDIRTVAADLLGSRGSFRRKKAWCSIAAFQRRLARWWLSKRKPTIASTGSVFFGPSNMGEKKNIGK</sequence>
<gene>
    <name evidence="1" type="ORF">PXEA_LOCUS17008</name>
</gene>
<dbReference type="AlphaFoldDB" id="A0A3S5FE76"/>
<dbReference type="EMBL" id="CAAALY010062645">
    <property type="protein sequence ID" value="VEL23568.1"/>
    <property type="molecule type" value="Genomic_DNA"/>
</dbReference>
<dbReference type="Proteomes" id="UP000784294">
    <property type="component" value="Unassembled WGS sequence"/>
</dbReference>